<keyword evidence="3" id="KW-1185">Reference proteome</keyword>
<reference evidence="3" key="1">
    <citation type="journal article" date="2019" name="Int. J. Syst. Evol. Microbiol.">
        <title>The Global Catalogue of Microorganisms (GCM) 10K type strain sequencing project: providing services to taxonomists for standard genome sequencing and annotation.</title>
        <authorList>
            <consortium name="The Broad Institute Genomics Platform"/>
            <consortium name="The Broad Institute Genome Sequencing Center for Infectious Disease"/>
            <person name="Wu L."/>
            <person name="Ma J."/>
        </authorList>
    </citation>
    <scope>NUCLEOTIDE SEQUENCE [LARGE SCALE GENOMIC DNA]</scope>
    <source>
        <strain evidence="3">JCM 17441</strain>
    </source>
</reference>
<dbReference type="RefSeq" id="WP_345142749.1">
    <property type="nucleotide sequence ID" value="NZ_BAABAT010000069.1"/>
</dbReference>
<evidence type="ECO:0000256" key="1">
    <source>
        <dbReference type="SAM" id="MobiDB-lite"/>
    </source>
</evidence>
<evidence type="ECO:0000313" key="2">
    <source>
        <dbReference type="EMBL" id="GAA4263429.1"/>
    </source>
</evidence>
<feature type="compositionally biased region" description="Low complexity" evidence="1">
    <location>
        <begin position="40"/>
        <end position="51"/>
    </location>
</feature>
<proteinExistence type="predicted"/>
<dbReference type="EMBL" id="BAABAT010000069">
    <property type="protein sequence ID" value="GAA4263429.1"/>
    <property type="molecule type" value="Genomic_DNA"/>
</dbReference>
<protein>
    <submittedName>
        <fullName evidence="2">Uncharacterized protein</fullName>
    </submittedName>
</protein>
<comment type="caution">
    <text evidence="2">The sequence shown here is derived from an EMBL/GenBank/DDBJ whole genome shotgun (WGS) entry which is preliminary data.</text>
</comment>
<evidence type="ECO:0000313" key="3">
    <source>
        <dbReference type="Proteomes" id="UP001500620"/>
    </source>
</evidence>
<gene>
    <name evidence="2" type="ORF">GCM10022255_107900</name>
</gene>
<organism evidence="2 3">
    <name type="scientific">Dactylosporangium darangshiense</name>
    <dbReference type="NCBI Taxonomy" id="579108"/>
    <lineage>
        <taxon>Bacteria</taxon>
        <taxon>Bacillati</taxon>
        <taxon>Actinomycetota</taxon>
        <taxon>Actinomycetes</taxon>
        <taxon>Micromonosporales</taxon>
        <taxon>Micromonosporaceae</taxon>
        <taxon>Dactylosporangium</taxon>
    </lineage>
</organism>
<dbReference type="Proteomes" id="UP001500620">
    <property type="component" value="Unassembled WGS sequence"/>
</dbReference>
<sequence length="193" mass="20504">MRIAPCARPAATRTFPSTASGSPPWSPGPGPTAVGRHRASAAGPRSGSSRSTSKRRSRPPSPAATPAFDRYPDAFLAAWQSQFWLDAGLRRHTHAATAIARFAGWAGWINTDAETARDLAVACHLRSVVGLRAVMRRLSAAGMIHSTAVRWALRLPTPAGWPAQRLAAAADRGLEEPRPAARLSDNGRFGGAR</sequence>
<name>A0ABP8DU03_9ACTN</name>
<feature type="region of interest" description="Disordered" evidence="1">
    <location>
        <begin position="172"/>
        <end position="193"/>
    </location>
</feature>
<feature type="region of interest" description="Disordered" evidence="1">
    <location>
        <begin position="1"/>
        <end position="66"/>
    </location>
</feature>
<accession>A0ABP8DU03</accession>